<keyword evidence="3" id="KW-0808">Transferase</keyword>
<evidence type="ECO:0000259" key="14">
    <source>
        <dbReference type="PROSITE" id="PS50011"/>
    </source>
</evidence>
<comment type="caution">
    <text evidence="15">The sequence shown here is derived from an EMBL/GenBank/DDBJ whole genome shotgun (WGS) entry which is preliminary data.</text>
</comment>
<evidence type="ECO:0000256" key="7">
    <source>
        <dbReference type="ARBA" id="ARBA00022777"/>
    </source>
</evidence>
<dbReference type="EMBL" id="JAHRHJ020000008">
    <property type="protein sequence ID" value="KAH9306315.1"/>
    <property type="molecule type" value="Genomic_DNA"/>
</dbReference>
<dbReference type="CDD" id="cd14066">
    <property type="entry name" value="STKc_IRAK"/>
    <property type="match status" value="1"/>
</dbReference>
<comment type="subcellular location">
    <subcellularLocation>
        <location evidence="1">Membrane</location>
        <topology evidence="1">Single-pass membrane protein</topology>
    </subcellularLocation>
</comment>
<evidence type="ECO:0000256" key="6">
    <source>
        <dbReference type="ARBA" id="ARBA00022741"/>
    </source>
</evidence>
<keyword evidence="4 12" id="KW-0812">Transmembrane</keyword>
<evidence type="ECO:0000256" key="10">
    <source>
        <dbReference type="ARBA" id="ARBA00023136"/>
    </source>
</evidence>
<dbReference type="InterPro" id="IPR032872">
    <property type="entry name" value="WAK_assoc_C"/>
</dbReference>
<gene>
    <name evidence="15" type="ORF">KI387_010719</name>
</gene>
<keyword evidence="8" id="KW-0067">ATP-binding</keyword>
<dbReference type="PROSITE" id="PS50011">
    <property type="entry name" value="PROTEIN_KINASE_DOM"/>
    <property type="match status" value="1"/>
</dbReference>
<keyword evidence="10 12" id="KW-0472">Membrane</keyword>
<keyword evidence="5 13" id="KW-0732">Signal</keyword>
<dbReference type="SUPFAM" id="SSF56112">
    <property type="entry name" value="Protein kinase-like (PK-like)"/>
    <property type="match status" value="1"/>
</dbReference>
<keyword evidence="6" id="KW-0547">Nucleotide-binding</keyword>
<dbReference type="Gene3D" id="3.30.200.20">
    <property type="entry name" value="Phosphorylase Kinase, domain 1"/>
    <property type="match status" value="1"/>
</dbReference>
<dbReference type="GO" id="GO:0016020">
    <property type="term" value="C:membrane"/>
    <property type="evidence" value="ECO:0007669"/>
    <property type="project" value="UniProtKB-SubCell"/>
</dbReference>
<evidence type="ECO:0000313" key="16">
    <source>
        <dbReference type="Proteomes" id="UP000824469"/>
    </source>
</evidence>
<dbReference type="Pfam" id="PF00069">
    <property type="entry name" value="Pkinase"/>
    <property type="match status" value="1"/>
</dbReference>
<feature type="domain" description="Protein kinase" evidence="14">
    <location>
        <begin position="284"/>
        <end position="561"/>
    </location>
</feature>
<dbReference type="GO" id="GO:0004674">
    <property type="term" value="F:protein serine/threonine kinase activity"/>
    <property type="evidence" value="ECO:0007669"/>
    <property type="project" value="UniProtKB-KW"/>
</dbReference>
<dbReference type="AlphaFoldDB" id="A0AA38FMD7"/>
<keyword evidence="2" id="KW-0723">Serine/threonine-protein kinase</keyword>
<evidence type="ECO:0000256" key="4">
    <source>
        <dbReference type="ARBA" id="ARBA00022692"/>
    </source>
</evidence>
<evidence type="ECO:0000256" key="3">
    <source>
        <dbReference type="ARBA" id="ARBA00022679"/>
    </source>
</evidence>
<keyword evidence="16" id="KW-1185">Reference proteome</keyword>
<keyword evidence="9 12" id="KW-1133">Transmembrane helix</keyword>
<evidence type="ECO:0000256" key="13">
    <source>
        <dbReference type="SAM" id="SignalP"/>
    </source>
</evidence>
<organism evidence="15 16">
    <name type="scientific">Taxus chinensis</name>
    <name type="common">Chinese yew</name>
    <name type="synonym">Taxus wallichiana var. chinensis</name>
    <dbReference type="NCBI Taxonomy" id="29808"/>
    <lineage>
        <taxon>Eukaryota</taxon>
        <taxon>Viridiplantae</taxon>
        <taxon>Streptophyta</taxon>
        <taxon>Embryophyta</taxon>
        <taxon>Tracheophyta</taxon>
        <taxon>Spermatophyta</taxon>
        <taxon>Pinopsida</taxon>
        <taxon>Pinidae</taxon>
        <taxon>Conifers II</taxon>
        <taxon>Cupressales</taxon>
        <taxon>Taxaceae</taxon>
        <taxon>Taxus</taxon>
    </lineage>
</organism>
<dbReference type="InterPro" id="IPR011009">
    <property type="entry name" value="Kinase-like_dom_sf"/>
</dbReference>
<feature type="chain" id="PRO_5041317705" description="Protein kinase domain-containing protein" evidence="13">
    <location>
        <begin position="27"/>
        <end position="607"/>
    </location>
</feature>
<dbReference type="InterPro" id="IPR008271">
    <property type="entry name" value="Ser/Thr_kinase_AS"/>
</dbReference>
<evidence type="ECO:0000256" key="8">
    <source>
        <dbReference type="ARBA" id="ARBA00022840"/>
    </source>
</evidence>
<keyword evidence="7" id="KW-0418">Kinase</keyword>
<dbReference type="SMART" id="SM00220">
    <property type="entry name" value="S_TKc"/>
    <property type="match status" value="1"/>
</dbReference>
<dbReference type="GO" id="GO:0005524">
    <property type="term" value="F:ATP binding"/>
    <property type="evidence" value="ECO:0007669"/>
    <property type="project" value="UniProtKB-KW"/>
</dbReference>
<evidence type="ECO:0000256" key="5">
    <source>
        <dbReference type="ARBA" id="ARBA00022729"/>
    </source>
</evidence>
<dbReference type="GO" id="GO:0030247">
    <property type="term" value="F:polysaccharide binding"/>
    <property type="evidence" value="ECO:0007669"/>
    <property type="project" value="InterPro"/>
</dbReference>
<evidence type="ECO:0000256" key="2">
    <source>
        <dbReference type="ARBA" id="ARBA00022527"/>
    </source>
</evidence>
<evidence type="ECO:0000256" key="11">
    <source>
        <dbReference type="ARBA" id="ARBA00023180"/>
    </source>
</evidence>
<dbReference type="Proteomes" id="UP000824469">
    <property type="component" value="Unassembled WGS sequence"/>
</dbReference>
<dbReference type="Gene3D" id="1.10.510.10">
    <property type="entry name" value="Transferase(Phosphotransferase) domain 1"/>
    <property type="match status" value="1"/>
</dbReference>
<dbReference type="PROSITE" id="PS00108">
    <property type="entry name" value="PROTEIN_KINASE_ST"/>
    <property type="match status" value="1"/>
</dbReference>
<evidence type="ECO:0000313" key="15">
    <source>
        <dbReference type="EMBL" id="KAH9306315.1"/>
    </source>
</evidence>
<dbReference type="FunFam" id="1.10.510.10:FF:000161">
    <property type="entry name" value="Wall-associated receptor kinase-like 20"/>
    <property type="match status" value="1"/>
</dbReference>
<proteinExistence type="predicted"/>
<keyword evidence="11" id="KW-0325">Glycoprotein</keyword>
<evidence type="ECO:0000256" key="1">
    <source>
        <dbReference type="ARBA" id="ARBA00004167"/>
    </source>
</evidence>
<name>A0AA38FMD7_TAXCH</name>
<feature type="transmembrane region" description="Helical" evidence="12">
    <location>
        <begin position="241"/>
        <end position="265"/>
    </location>
</feature>
<sequence length="607" mass="68511">MEGLCLRFVYLVLAISISWLISSCGACEEELKCGEYVFRYPFGRKGSGCGDLALQLDCDYEEQKPLLNISGRQYYILYPYWVEIIDKSITVIEKNLLNRYGCNPLSRNYTAQAWSNPQFRIEDGYKNVTLWGVCDAGYRDYPTLTASLQCNSTWHYNLTTDLRPLKRCQSRVVLPVDQSVIKGDQIEDGLKIRWNVGSDCMECESSQGICGYYDSMKFYCNCSGTVHTKKCPAHNSKLKTLVILGCSIGGAGLVAALVLFLIYYVRMREAPLAQGLSRDFHNYHRNDMEAGRPGYMIVYLGKLQDGRVVAVKRLHQENSRRVEQFINEVQILSSLCHPNLVRLYGCTCPQSPILLLVYEFVPNGTLSDHLHGSRRTLKGLAWGTRLNIAIETAQALAYLHSIDSPIFHRDVKSNNILLDEHFRAKVADFGLSRLLPVNVSHVTTAPQGTPGYLDPEYHQCFQLTEKSDVYSFGVVLVELISAKVAVDITRNRNEISLANMAIDKIRRGVLDELVDPDLKIETDHEVKVMVAAVAELAFECLARDRDFRPDMKEVVSRLEEIKQLQESKVSSRHIDMTSTVSLNAVEEKLPIMSSDQITAQFRGCSSC</sequence>
<feature type="signal peptide" evidence="13">
    <location>
        <begin position="1"/>
        <end position="26"/>
    </location>
</feature>
<evidence type="ECO:0000256" key="12">
    <source>
        <dbReference type="SAM" id="Phobius"/>
    </source>
</evidence>
<dbReference type="PROSITE" id="PS51257">
    <property type="entry name" value="PROKAR_LIPOPROTEIN"/>
    <property type="match status" value="1"/>
</dbReference>
<dbReference type="PANTHER" id="PTHR46008">
    <property type="entry name" value="LEAF RUST 10 DISEASE-RESISTANCE LOCUS RECEPTOR-LIKE PROTEIN KINASE-LIKE 1.4"/>
    <property type="match status" value="1"/>
</dbReference>
<reference evidence="15 16" key="1">
    <citation type="journal article" date="2021" name="Nat. Plants">
        <title>The Taxus genome provides insights into paclitaxel biosynthesis.</title>
        <authorList>
            <person name="Xiong X."/>
            <person name="Gou J."/>
            <person name="Liao Q."/>
            <person name="Li Y."/>
            <person name="Zhou Q."/>
            <person name="Bi G."/>
            <person name="Li C."/>
            <person name="Du R."/>
            <person name="Wang X."/>
            <person name="Sun T."/>
            <person name="Guo L."/>
            <person name="Liang H."/>
            <person name="Lu P."/>
            <person name="Wu Y."/>
            <person name="Zhang Z."/>
            <person name="Ro D.K."/>
            <person name="Shang Y."/>
            <person name="Huang S."/>
            <person name="Yan J."/>
        </authorList>
    </citation>
    <scope>NUCLEOTIDE SEQUENCE [LARGE SCALE GENOMIC DNA]</scope>
    <source>
        <strain evidence="15">Ta-2019</strain>
    </source>
</reference>
<accession>A0AA38FMD7</accession>
<evidence type="ECO:0000256" key="9">
    <source>
        <dbReference type="ARBA" id="ARBA00022989"/>
    </source>
</evidence>
<protein>
    <recommendedName>
        <fullName evidence="14">Protein kinase domain-containing protein</fullName>
    </recommendedName>
</protein>
<dbReference type="Pfam" id="PF14380">
    <property type="entry name" value="WAK_assoc"/>
    <property type="match status" value="1"/>
</dbReference>
<dbReference type="PANTHER" id="PTHR46008:SF18">
    <property type="entry name" value="PROTEIN KINASE DOMAIN-CONTAINING PROTEIN"/>
    <property type="match status" value="1"/>
</dbReference>
<dbReference type="InterPro" id="IPR000719">
    <property type="entry name" value="Prot_kinase_dom"/>
</dbReference>
<dbReference type="OMA" id="HRNDMEA"/>